<reference evidence="6" key="1">
    <citation type="submission" date="2022-07" db="EMBL/GenBank/DDBJ databases">
        <title>Genome Sequence of Leucocoprinus birnbaumii.</title>
        <authorList>
            <person name="Buettner E."/>
        </authorList>
    </citation>
    <scope>NUCLEOTIDE SEQUENCE</scope>
    <source>
        <strain evidence="6">VT141</strain>
    </source>
</reference>
<comment type="caution">
    <text evidence="6">The sequence shown here is derived from an EMBL/GenBank/DDBJ whole genome shotgun (WGS) entry which is preliminary data.</text>
</comment>
<gene>
    <name evidence="6" type="ORF">NP233_g4762</name>
</gene>
<name>A0AAD5W0I4_9AGAR</name>
<dbReference type="EMBL" id="JANIEX010000265">
    <property type="protein sequence ID" value="KAJ3569877.1"/>
    <property type="molecule type" value="Genomic_DNA"/>
</dbReference>
<keyword evidence="2" id="KW-0560">Oxidoreductase</keyword>
<dbReference type="InterPro" id="IPR015590">
    <property type="entry name" value="Aldehyde_DH_dom"/>
</dbReference>
<feature type="domain" description="Aldehyde dehydrogenase" evidence="5">
    <location>
        <begin position="45"/>
        <end position="266"/>
    </location>
</feature>
<dbReference type="InterPro" id="IPR016161">
    <property type="entry name" value="Ald_DH/histidinol_DH"/>
</dbReference>
<dbReference type="Pfam" id="PF00171">
    <property type="entry name" value="Aldedh"/>
    <property type="match status" value="1"/>
</dbReference>
<protein>
    <recommendedName>
        <fullName evidence="4">aldehyde dehydrogenase (NAD(+))</fullName>
        <ecNumber evidence="4">1.2.1.3</ecNumber>
    </recommendedName>
</protein>
<evidence type="ECO:0000259" key="5">
    <source>
        <dbReference type="Pfam" id="PF00171"/>
    </source>
</evidence>
<accession>A0AAD5W0I4</accession>
<evidence type="ECO:0000256" key="4">
    <source>
        <dbReference type="ARBA" id="ARBA00024226"/>
    </source>
</evidence>
<organism evidence="6 7">
    <name type="scientific">Leucocoprinus birnbaumii</name>
    <dbReference type="NCBI Taxonomy" id="56174"/>
    <lineage>
        <taxon>Eukaryota</taxon>
        <taxon>Fungi</taxon>
        <taxon>Dikarya</taxon>
        <taxon>Basidiomycota</taxon>
        <taxon>Agaricomycotina</taxon>
        <taxon>Agaricomycetes</taxon>
        <taxon>Agaricomycetidae</taxon>
        <taxon>Agaricales</taxon>
        <taxon>Agaricineae</taxon>
        <taxon>Agaricaceae</taxon>
        <taxon>Leucocoprinus</taxon>
    </lineage>
</organism>
<keyword evidence="7" id="KW-1185">Reference proteome</keyword>
<evidence type="ECO:0000256" key="1">
    <source>
        <dbReference type="ARBA" id="ARBA00009986"/>
    </source>
</evidence>
<proteinExistence type="inferred from homology"/>
<evidence type="ECO:0000256" key="3">
    <source>
        <dbReference type="ARBA" id="ARBA00023027"/>
    </source>
</evidence>
<dbReference type="PANTHER" id="PTHR11699">
    <property type="entry name" value="ALDEHYDE DEHYDROGENASE-RELATED"/>
    <property type="match status" value="1"/>
</dbReference>
<evidence type="ECO:0000313" key="7">
    <source>
        <dbReference type="Proteomes" id="UP001213000"/>
    </source>
</evidence>
<evidence type="ECO:0000256" key="2">
    <source>
        <dbReference type="ARBA" id="ARBA00023002"/>
    </source>
</evidence>
<dbReference type="AlphaFoldDB" id="A0AAD5W0I4"/>
<dbReference type="Gene3D" id="3.40.605.10">
    <property type="entry name" value="Aldehyde Dehydrogenase, Chain A, domain 1"/>
    <property type="match status" value="1"/>
</dbReference>
<sequence>MVKTYTHNFDSNLYKGSVNIKTGLFNGGKWVDPVDGGDNIDANTSSVVDPTNRELITTIPGGRDKDVDRSKGTLRKPVMRNRLTSDSCTQAFKTSWGFKVPGPQRGRILHKLADLIEQHVDALAALEALNLGKSFAVTRRFDLNGCLGLIRHFAGWADKIHGKTIEVDWNTSLAREESSQLKYTNQTTEKKMAYTRHEPWGVVGVIAPWNAPLLLAASKFAPALATGNTVVLKPSEITPLSALLLADLLNEAGIPPGVVNIVNGYGP</sequence>
<dbReference type="Proteomes" id="UP001213000">
    <property type="component" value="Unassembled WGS sequence"/>
</dbReference>
<evidence type="ECO:0000313" key="6">
    <source>
        <dbReference type="EMBL" id="KAJ3569877.1"/>
    </source>
</evidence>
<keyword evidence="3" id="KW-0520">NAD</keyword>
<dbReference type="SUPFAM" id="SSF53720">
    <property type="entry name" value="ALDH-like"/>
    <property type="match status" value="1"/>
</dbReference>
<dbReference type="InterPro" id="IPR016162">
    <property type="entry name" value="Ald_DH_N"/>
</dbReference>
<dbReference type="GO" id="GO:0004029">
    <property type="term" value="F:aldehyde dehydrogenase (NAD+) activity"/>
    <property type="evidence" value="ECO:0007669"/>
    <property type="project" value="UniProtKB-EC"/>
</dbReference>
<comment type="similarity">
    <text evidence="1">Belongs to the aldehyde dehydrogenase family.</text>
</comment>
<dbReference type="FunFam" id="3.40.605.10:FF:000029">
    <property type="entry name" value="Aldehyde dehydrogenase, mitochondrial"/>
    <property type="match status" value="1"/>
</dbReference>
<dbReference type="EC" id="1.2.1.3" evidence="4"/>